<reference evidence="1" key="1">
    <citation type="submission" date="2020-03" db="EMBL/GenBank/DDBJ databases">
        <title>The deep terrestrial virosphere.</title>
        <authorList>
            <person name="Holmfeldt K."/>
            <person name="Nilsson E."/>
            <person name="Simone D."/>
            <person name="Lopez-Fernandez M."/>
            <person name="Wu X."/>
            <person name="de Brujin I."/>
            <person name="Lundin D."/>
            <person name="Andersson A."/>
            <person name="Bertilsson S."/>
            <person name="Dopson M."/>
        </authorList>
    </citation>
    <scope>NUCLEOTIDE SEQUENCE</scope>
    <source>
        <strain evidence="1">MM415A07989</strain>
    </source>
</reference>
<dbReference type="AlphaFoldDB" id="A0A6M3JE87"/>
<evidence type="ECO:0000313" key="1">
    <source>
        <dbReference type="EMBL" id="QJA68156.1"/>
    </source>
</evidence>
<dbReference type="EMBL" id="MT141591">
    <property type="protein sequence ID" value="QJA68156.1"/>
    <property type="molecule type" value="Genomic_DNA"/>
</dbReference>
<protein>
    <submittedName>
        <fullName evidence="1">Uncharacterized protein</fullName>
    </submittedName>
</protein>
<proteinExistence type="predicted"/>
<name>A0A6M3JE87_9ZZZZ</name>
<gene>
    <name evidence="1" type="ORF">MM415A07989_0011</name>
</gene>
<organism evidence="1">
    <name type="scientific">viral metagenome</name>
    <dbReference type="NCBI Taxonomy" id="1070528"/>
    <lineage>
        <taxon>unclassified sequences</taxon>
        <taxon>metagenomes</taxon>
        <taxon>organismal metagenomes</taxon>
    </lineage>
</organism>
<accession>A0A6M3JE87</accession>
<sequence>MKKIYKYGTGMEVPKGAEYLWSYREEDSNAPNGYYVWHYFLVETK</sequence>